<proteinExistence type="inferred from homology"/>
<feature type="transmembrane region" description="Helical" evidence="16">
    <location>
        <begin position="1029"/>
        <end position="1058"/>
    </location>
</feature>
<reference evidence="18 19" key="1">
    <citation type="submission" date="2018-03" db="EMBL/GenBank/DDBJ databases">
        <title>Draft genome sequence of Rohu Carp (Labeo rohita).</title>
        <authorList>
            <person name="Das P."/>
            <person name="Kushwaha B."/>
            <person name="Joshi C.G."/>
            <person name="Kumar D."/>
            <person name="Nagpure N.S."/>
            <person name="Sahoo L."/>
            <person name="Das S.P."/>
            <person name="Bit A."/>
            <person name="Patnaik S."/>
            <person name="Meher P.K."/>
            <person name="Jayasankar P."/>
            <person name="Koringa P.G."/>
            <person name="Patel N.V."/>
            <person name="Hinsu A.T."/>
            <person name="Kumar R."/>
            <person name="Pandey M."/>
            <person name="Agarwal S."/>
            <person name="Srivastava S."/>
            <person name="Singh M."/>
            <person name="Iquebal M.A."/>
            <person name="Jaiswal S."/>
            <person name="Angadi U.B."/>
            <person name="Kumar N."/>
            <person name="Raza M."/>
            <person name="Shah T.M."/>
            <person name="Rai A."/>
            <person name="Jena J.K."/>
        </authorList>
    </citation>
    <scope>NUCLEOTIDE SEQUENCE [LARGE SCALE GENOMIC DNA]</scope>
    <source>
        <strain evidence="18">DASCIFA01</strain>
        <tissue evidence="18">Testis</tissue>
    </source>
</reference>
<keyword evidence="8" id="KW-0564">Palmitate</keyword>
<evidence type="ECO:0000256" key="1">
    <source>
        <dbReference type="ARBA" id="ARBA00004651"/>
    </source>
</evidence>
<evidence type="ECO:0000256" key="16">
    <source>
        <dbReference type="SAM" id="Phobius"/>
    </source>
</evidence>
<keyword evidence="5 16" id="KW-1133">Transmembrane helix</keyword>
<evidence type="ECO:0000256" key="12">
    <source>
        <dbReference type="ARBA" id="ARBA00023224"/>
    </source>
</evidence>
<dbReference type="InterPro" id="IPR001828">
    <property type="entry name" value="ANF_lig-bd_rcpt"/>
</dbReference>
<keyword evidence="12 14" id="KW-0807">Transducer</keyword>
<organism evidence="18 19">
    <name type="scientific">Labeo rohita</name>
    <name type="common">Indian major carp</name>
    <name type="synonym">Cyprinus rohita</name>
    <dbReference type="NCBI Taxonomy" id="84645"/>
    <lineage>
        <taxon>Eukaryota</taxon>
        <taxon>Metazoa</taxon>
        <taxon>Chordata</taxon>
        <taxon>Craniata</taxon>
        <taxon>Vertebrata</taxon>
        <taxon>Euteleostomi</taxon>
        <taxon>Actinopterygii</taxon>
        <taxon>Neopterygii</taxon>
        <taxon>Teleostei</taxon>
        <taxon>Ostariophysi</taxon>
        <taxon>Cypriniformes</taxon>
        <taxon>Cyprinidae</taxon>
        <taxon>Labeoninae</taxon>
        <taxon>Labeonini</taxon>
        <taxon>Labeo</taxon>
    </lineage>
</organism>
<accession>A0A498LWT3</accession>
<evidence type="ECO:0000256" key="15">
    <source>
        <dbReference type="SAM" id="MobiDB-lite"/>
    </source>
</evidence>
<evidence type="ECO:0000256" key="7">
    <source>
        <dbReference type="ARBA" id="ARBA00023136"/>
    </source>
</evidence>
<dbReference type="EMBL" id="QBIY01013039">
    <property type="protein sequence ID" value="RXN12650.1"/>
    <property type="molecule type" value="Genomic_DNA"/>
</dbReference>
<dbReference type="Pfam" id="PF00001">
    <property type="entry name" value="7tm_1"/>
    <property type="match status" value="1"/>
</dbReference>
<sequence length="1340" mass="150350">MHILTSNISRSSCLIWRSSSFNLIAITGSMEDSVATTVGGPSSDTAPNDLPGETSSSSMTVDSGVAVSLTSGYHQNTMGREKNDLVKPKEKLNNYQPKVIALTGPYGSSRAITIAPLTTMDLIPMVNYGAASYVLSNKLKYPSFVRTTPSNKDLIEMIIHIIRWIGWNWVAFIGSQDDYSLDGLKLFNKYISNTGICLAYQEGLSLNANYSQTLKRIDMLNINVIVVYAVPQYASKIIKAAIANNIQGKVWIASQAWAMNQQIPREPGIEKIGTVIGITERLLSLPGFNEFVYKTRETTDAGQNEVQRKSKTCNQVCDYCTLLTAEEIINENPTFSFAIYSAIYTIAHALHKVLQCDMNKCHKNIIAKPYMLLGEIKKLDFPLSGRQVKFDDNYDPTISYAVVLWHTDVNPPQFEIVGTYDTHPEITLTINNSLMPWHNNSNGSIKPKEKLNNYQPKVIALTGPYGSSKTITIAPLITMDLIPMVNYGATSYALSNKLHYPSFVRTIPSNKDLIEMIIHIIRWFGWNWVAFLGSQDDYSSDGLKLFNKYISNTGICLAYQEGLSLNANYSLALKKIDMLNINVIVVYALPQYASKIIKAAIANNIQDKVWIASQAWSMNQQIPREPGIEKIGTVIGITERLLSLSGFDEFIYKTRGALDAGHNDRAKSDIQGKSKTCNQFCDYCSLLTAEEIINENPTFSFAIYAAIYTIAHALHKVLQCDINECSKNTMAKPYMGTHIPVFHVQRVNGLMRAARHNGSVKPKEKLNNYQPKVIALTGPYGSTKTMTMAPLTTMDLIPLVNYGASSYVLSNKLHYPSFVRTIPSNKDLIEMIIHIIQWFGWNWVAFLGSEDDYGSDGLKLFNKYINNTGICLAYQERLSLNANYSLALKKIDKLNINVIVIFALTPCASKMIKAAIANNIQDKVWIASNSWSMNQQIPREPGIEKIGTIIGITERLLSLPGFNEFIYKARGAMDAGHNVSAAGDPYTCLPCAESEWSDEGSATFGLIGNSMTLYISLQRRSIKHVQGTVHYHLASLAVSDLLILVLCMPVELYSFIWIHHPWAFGEVVCRGYYFLRDGFSYATAFNIVSLSVERYMALCHPLKAKSQMSRGRTRRVICALWCASLILASPMLLTMGQLYVGEESICTTVASTNTAKTVLQVNALLSFVVPMVVITVMNGLIGHQLQRMTHHDLHCSAASDVIAETTRERSIRHGVKVLRGVVFAFILCWFPYHCRRLMYCYVTEWTNALYDFYHYFYMVTNVLFYVSSVINPVLYNLVSSSYRQVFFSTVTYFCHMHSKNRRTNQSKRSLELPQHLHLSLVTPRNSQQTLCPMVLMETMY</sequence>
<dbReference type="InterPro" id="IPR000276">
    <property type="entry name" value="GPCR_Rhodpsn"/>
</dbReference>
<dbReference type="GO" id="GO:0016492">
    <property type="term" value="F:G protein-coupled neurotensin receptor activity"/>
    <property type="evidence" value="ECO:0007669"/>
    <property type="project" value="InterPro"/>
</dbReference>
<feature type="transmembrane region" description="Helical" evidence="16">
    <location>
        <begin position="1217"/>
        <end position="1232"/>
    </location>
</feature>
<evidence type="ECO:0000256" key="2">
    <source>
        <dbReference type="ARBA" id="ARBA00022475"/>
    </source>
</evidence>
<feature type="transmembrane region" description="Helical" evidence="16">
    <location>
        <begin position="1159"/>
        <end position="1181"/>
    </location>
</feature>
<evidence type="ECO:0000313" key="18">
    <source>
        <dbReference type="EMBL" id="RXN12650.1"/>
    </source>
</evidence>
<feature type="domain" description="G-protein coupled receptors family 1 profile" evidence="17">
    <location>
        <begin position="1008"/>
        <end position="1275"/>
    </location>
</feature>
<dbReference type="SUPFAM" id="SSF53822">
    <property type="entry name" value="Periplasmic binding protein-like I"/>
    <property type="match status" value="3"/>
</dbReference>
<evidence type="ECO:0000313" key="19">
    <source>
        <dbReference type="Proteomes" id="UP000290572"/>
    </source>
</evidence>
<evidence type="ECO:0000256" key="11">
    <source>
        <dbReference type="ARBA" id="ARBA00023180"/>
    </source>
</evidence>
<evidence type="ECO:0000256" key="4">
    <source>
        <dbReference type="ARBA" id="ARBA00022729"/>
    </source>
</evidence>
<keyword evidence="4" id="KW-0732">Signal</keyword>
<dbReference type="InterPro" id="IPR017452">
    <property type="entry name" value="GPCR_Rhodpsn_7TM"/>
</dbReference>
<dbReference type="InterPro" id="IPR000068">
    <property type="entry name" value="GPCR_3_Ca_sens_rcpt-rel"/>
</dbReference>
<evidence type="ECO:0000256" key="8">
    <source>
        <dbReference type="ARBA" id="ARBA00023139"/>
    </source>
</evidence>
<keyword evidence="6 14" id="KW-0297">G-protein coupled receptor</keyword>
<dbReference type="Pfam" id="PF01094">
    <property type="entry name" value="ANF_receptor"/>
    <property type="match status" value="3"/>
</dbReference>
<dbReference type="InterPro" id="IPR028082">
    <property type="entry name" value="Peripla_BP_I"/>
</dbReference>
<dbReference type="Gene3D" id="3.40.50.2300">
    <property type="match status" value="6"/>
</dbReference>
<comment type="similarity">
    <text evidence="14">Belongs to the G-protein coupled receptor 1 family.</text>
</comment>
<dbReference type="PANTHER" id="PTHR24061:SF441">
    <property type="entry name" value="TASTE RECEPTOR TYPE 1 MEMBER 2B-RELATED"/>
    <property type="match status" value="1"/>
</dbReference>
<dbReference type="STRING" id="84645.A0A498LWT3"/>
<keyword evidence="7 16" id="KW-0472">Membrane</keyword>
<evidence type="ECO:0000256" key="9">
    <source>
        <dbReference type="ARBA" id="ARBA00023157"/>
    </source>
</evidence>
<keyword evidence="9" id="KW-1015">Disulfide bond</keyword>
<keyword evidence="10 14" id="KW-0675">Receptor</keyword>
<feature type="region of interest" description="Disordered" evidence="15">
    <location>
        <begin position="35"/>
        <end position="59"/>
    </location>
</feature>
<evidence type="ECO:0000256" key="10">
    <source>
        <dbReference type="ARBA" id="ARBA00023170"/>
    </source>
</evidence>
<evidence type="ECO:0000256" key="3">
    <source>
        <dbReference type="ARBA" id="ARBA00022692"/>
    </source>
</evidence>
<keyword evidence="3 14" id="KW-0812">Transmembrane</keyword>
<evidence type="ECO:0000256" key="5">
    <source>
        <dbReference type="ARBA" id="ARBA00022989"/>
    </source>
</evidence>
<evidence type="ECO:0000256" key="6">
    <source>
        <dbReference type="ARBA" id="ARBA00023040"/>
    </source>
</evidence>
<dbReference type="PROSITE" id="PS00237">
    <property type="entry name" value="G_PROTEIN_RECEP_F1_1"/>
    <property type="match status" value="1"/>
</dbReference>
<feature type="transmembrane region" description="Helical" evidence="16">
    <location>
        <begin position="1118"/>
        <end position="1139"/>
    </location>
</feature>
<keyword evidence="2" id="KW-1003">Cell membrane</keyword>
<feature type="compositionally biased region" description="Polar residues" evidence="15">
    <location>
        <begin position="35"/>
        <end position="46"/>
    </location>
</feature>
<comment type="subcellular location">
    <subcellularLocation>
        <location evidence="1">Cell membrane</location>
        <topology evidence="1">Multi-pass membrane protein</topology>
    </subcellularLocation>
</comment>
<gene>
    <name evidence="18" type="ORF">ROHU_029451</name>
</gene>
<dbReference type="PRINTS" id="PR00237">
    <property type="entry name" value="GPCRRHODOPSN"/>
</dbReference>
<dbReference type="InterPro" id="IPR003984">
    <property type="entry name" value="NT_rcpt"/>
</dbReference>
<keyword evidence="19" id="KW-1185">Reference proteome</keyword>
<dbReference type="FunFam" id="3.40.50.2300:FF:000016">
    <property type="entry name" value="Taste 1 receptor member 2"/>
    <property type="match status" value="3"/>
</dbReference>
<dbReference type="Gene3D" id="1.20.1070.10">
    <property type="entry name" value="Rhodopsin 7-helix transmembrane proteins"/>
    <property type="match status" value="1"/>
</dbReference>
<dbReference type="Proteomes" id="UP000290572">
    <property type="component" value="Unassembled WGS sequence"/>
</dbReference>
<evidence type="ECO:0000259" key="17">
    <source>
        <dbReference type="PROSITE" id="PS50262"/>
    </source>
</evidence>
<evidence type="ECO:0000256" key="14">
    <source>
        <dbReference type="RuleBase" id="RU000688"/>
    </source>
</evidence>
<keyword evidence="11" id="KW-0325">Glycoprotein</keyword>
<dbReference type="PRINTS" id="PR01479">
    <property type="entry name" value="NEUROTENSINR"/>
</dbReference>
<dbReference type="GO" id="GO:0005886">
    <property type="term" value="C:plasma membrane"/>
    <property type="evidence" value="ECO:0007669"/>
    <property type="project" value="UniProtKB-SubCell"/>
</dbReference>
<feature type="transmembrane region" description="Helical" evidence="16">
    <location>
        <begin position="1252"/>
        <end position="1274"/>
    </location>
</feature>
<dbReference type="PROSITE" id="PS50262">
    <property type="entry name" value="G_PROTEIN_RECEP_F1_2"/>
    <property type="match status" value="1"/>
</dbReference>
<comment type="caution">
    <text evidence="18">The sequence shown here is derived from an EMBL/GenBank/DDBJ whole genome shotgun (WGS) entry which is preliminary data.</text>
</comment>
<dbReference type="SUPFAM" id="SSF81321">
    <property type="entry name" value="Family A G protein-coupled receptor-like"/>
    <property type="match status" value="1"/>
</dbReference>
<name>A0A498LWT3_LABRO</name>
<evidence type="ECO:0000256" key="13">
    <source>
        <dbReference type="ARBA" id="ARBA00023288"/>
    </source>
</evidence>
<protein>
    <submittedName>
        <fullName evidence="18">Taste receptor type 1 member 1-like protein</fullName>
    </submittedName>
</protein>
<dbReference type="PANTHER" id="PTHR24061">
    <property type="entry name" value="CALCIUM-SENSING RECEPTOR-RELATED"/>
    <property type="match status" value="1"/>
</dbReference>
<keyword evidence="13" id="KW-0449">Lipoprotein</keyword>